<gene>
    <name evidence="2" type="ORF">GCM10022409_40610</name>
</gene>
<evidence type="ECO:0000313" key="2">
    <source>
        <dbReference type="EMBL" id="GAA4049793.1"/>
    </source>
</evidence>
<comment type="caution">
    <text evidence="2">The sequence shown here is derived from an EMBL/GenBank/DDBJ whole genome shotgun (WGS) entry which is preliminary data.</text>
</comment>
<organism evidence="2 3">
    <name type="scientific">Hymenobacter glaciei</name>
    <dbReference type="NCBI Taxonomy" id="877209"/>
    <lineage>
        <taxon>Bacteria</taxon>
        <taxon>Pseudomonadati</taxon>
        <taxon>Bacteroidota</taxon>
        <taxon>Cytophagia</taxon>
        <taxon>Cytophagales</taxon>
        <taxon>Hymenobacteraceae</taxon>
        <taxon>Hymenobacter</taxon>
    </lineage>
</organism>
<feature type="signal peptide" evidence="1">
    <location>
        <begin position="1"/>
        <end position="27"/>
    </location>
</feature>
<dbReference type="RefSeq" id="WP_345058290.1">
    <property type="nucleotide sequence ID" value="NZ_BAABDK010000031.1"/>
</dbReference>
<dbReference type="EMBL" id="BAABDK010000031">
    <property type="protein sequence ID" value="GAA4049793.1"/>
    <property type="molecule type" value="Genomic_DNA"/>
</dbReference>
<sequence length="149" mass="16245">MYQSFSSLLFGIVLVGVVSLTSCSKDAAAPAAAPTQLLVGQWQLTASTNGMNGRTSPADPNQRRELIFTAQQMTTLVNGTVVNTTPYWLEQRNSPLTQHLETYLVTTHDSMQVPQRVHVDTTTLSLAIDAYDGPSVTYQRAMPLLCGTR</sequence>
<dbReference type="Proteomes" id="UP001501469">
    <property type="component" value="Unassembled WGS sequence"/>
</dbReference>
<keyword evidence="1" id="KW-0732">Signal</keyword>
<protein>
    <recommendedName>
        <fullName evidence="4">Lipocalin-like domain-containing protein</fullName>
    </recommendedName>
</protein>
<proteinExistence type="predicted"/>
<accession>A0ABP7UQC4</accession>
<name>A0ABP7UQC4_9BACT</name>
<evidence type="ECO:0008006" key="4">
    <source>
        <dbReference type="Google" id="ProtNLM"/>
    </source>
</evidence>
<reference evidence="3" key="1">
    <citation type="journal article" date="2019" name="Int. J. Syst. Evol. Microbiol.">
        <title>The Global Catalogue of Microorganisms (GCM) 10K type strain sequencing project: providing services to taxonomists for standard genome sequencing and annotation.</title>
        <authorList>
            <consortium name="The Broad Institute Genomics Platform"/>
            <consortium name="The Broad Institute Genome Sequencing Center for Infectious Disease"/>
            <person name="Wu L."/>
            <person name="Ma J."/>
        </authorList>
    </citation>
    <scope>NUCLEOTIDE SEQUENCE [LARGE SCALE GENOMIC DNA]</scope>
    <source>
        <strain evidence="3">JCM 17225</strain>
    </source>
</reference>
<keyword evidence="3" id="KW-1185">Reference proteome</keyword>
<evidence type="ECO:0000313" key="3">
    <source>
        <dbReference type="Proteomes" id="UP001501469"/>
    </source>
</evidence>
<feature type="chain" id="PRO_5046774487" description="Lipocalin-like domain-containing protein" evidence="1">
    <location>
        <begin position="28"/>
        <end position="149"/>
    </location>
</feature>
<evidence type="ECO:0000256" key="1">
    <source>
        <dbReference type="SAM" id="SignalP"/>
    </source>
</evidence>